<sequence>MKIIVIGATGRVGSTVVSKLMANKDIEVYAGARHPKKVPVAPNVTPFKINLHDTKDEIKEALPEAGKLIFAAGSGGKDLLQVDLNGAVKVMKAAEEKGILRFIMLSSKGSLTPDLFSGKKQSPLADYLIAKYYADEWLMNNTHLQYTILQPTALVEKPGSGKVTLGDYTTNENSIDNVAEVLIGLAEHNSSIGEVIEMSAGNEPIPEAINHLN</sequence>
<dbReference type="RefSeq" id="WP_056981829.1">
    <property type="nucleotide sequence ID" value="NZ_BKAM01000011.1"/>
</dbReference>
<name>A0A512PLZ3_9LACO</name>
<proteinExistence type="predicted"/>
<accession>A0A512PLZ3</accession>
<organism evidence="2 3">
    <name type="scientific">Lentilactobacillus rapi</name>
    <dbReference type="NCBI Taxonomy" id="481723"/>
    <lineage>
        <taxon>Bacteria</taxon>
        <taxon>Bacillati</taxon>
        <taxon>Bacillota</taxon>
        <taxon>Bacilli</taxon>
        <taxon>Lactobacillales</taxon>
        <taxon>Lactobacillaceae</taxon>
        <taxon>Lentilactobacillus</taxon>
    </lineage>
</organism>
<dbReference type="STRING" id="1423795.FD12_GL001719"/>
<dbReference type="PANTHER" id="PTHR15020:SF50">
    <property type="entry name" value="UPF0659 PROTEIN YMR090W"/>
    <property type="match status" value="1"/>
</dbReference>
<dbReference type="OrthoDB" id="9785372at2"/>
<dbReference type="Proteomes" id="UP000321569">
    <property type="component" value="Unassembled WGS sequence"/>
</dbReference>
<feature type="domain" description="NAD(P)-binding" evidence="1">
    <location>
        <begin position="7"/>
        <end position="188"/>
    </location>
</feature>
<evidence type="ECO:0000259" key="1">
    <source>
        <dbReference type="Pfam" id="PF13460"/>
    </source>
</evidence>
<reference evidence="2 3" key="1">
    <citation type="submission" date="2019-07" db="EMBL/GenBank/DDBJ databases">
        <title>Whole genome shotgun sequence of Lactobacillus rapi NBRC 109618.</title>
        <authorList>
            <person name="Hosoyama A."/>
            <person name="Uohara A."/>
            <person name="Ohji S."/>
            <person name="Ichikawa N."/>
        </authorList>
    </citation>
    <scope>NUCLEOTIDE SEQUENCE [LARGE SCALE GENOMIC DNA]</scope>
    <source>
        <strain evidence="2 3">NBRC 109618</strain>
    </source>
</reference>
<protein>
    <submittedName>
        <fullName evidence="2">Oxidoreductase</fullName>
    </submittedName>
</protein>
<dbReference type="AlphaFoldDB" id="A0A512PLZ3"/>
<dbReference type="PANTHER" id="PTHR15020">
    <property type="entry name" value="FLAVIN REDUCTASE-RELATED"/>
    <property type="match status" value="1"/>
</dbReference>
<dbReference type="Pfam" id="PF13460">
    <property type="entry name" value="NAD_binding_10"/>
    <property type="match status" value="1"/>
</dbReference>
<gene>
    <name evidence="2" type="ORF">LRA02_10830</name>
</gene>
<comment type="caution">
    <text evidence="2">The sequence shown here is derived from an EMBL/GenBank/DDBJ whole genome shotgun (WGS) entry which is preliminary data.</text>
</comment>
<evidence type="ECO:0000313" key="3">
    <source>
        <dbReference type="Proteomes" id="UP000321569"/>
    </source>
</evidence>
<dbReference type="InterPro" id="IPR016040">
    <property type="entry name" value="NAD(P)-bd_dom"/>
</dbReference>
<dbReference type="InterPro" id="IPR036291">
    <property type="entry name" value="NAD(P)-bd_dom_sf"/>
</dbReference>
<dbReference type="Gene3D" id="3.40.50.720">
    <property type="entry name" value="NAD(P)-binding Rossmann-like Domain"/>
    <property type="match status" value="1"/>
</dbReference>
<dbReference type="SUPFAM" id="SSF51735">
    <property type="entry name" value="NAD(P)-binding Rossmann-fold domains"/>
    <property type="match status" value="1"/>
</dbReference>
<dbReference type="EMBL" id="BKAM01000011">
    <property type="protein sequence ID" value="GEP72215.1"/>
    <property type="molecule type" value="Genomic_DNA"/>
</dbReference>
<evidence type="ECO:0000313" key="2">
    <source>
        <dbReference type="EMBL" id="GEP72215.1"/>
    </source>
</evidence>